<dbReference type="InterPro" id="IPR013665">
    <property type="entry name" value="Sfi1_dom"/>
</dbReference>
<feature type="compositionally biased region" description="Polar residues" evidence="1">
    <location>
        <begin position="563"/>
        <end position="573"/>
    </location>
</feature>
<organism evidence="3 4">
    <name type="scientific">Littorina saxatilis</name>
    <dbReference type="NCBI Taxonomy" id="31220"/>
    <lineage>
        <taxon>Eukaryota</taxon>
        <taxon>Metazoa</taxon>
        <taxon>Spiralia</taxon>
        <taxon>Lophotrochozoa</taxon>
        <taxon>Mollusca</taxon>
        <taxon>Gastropoda</taxon>
        <taxon>Caenogastropoda</taxon>
        <taxon>Littorinimorpha</taxon>
        <taxon>Littorinoidea</taxon>
        <taxon>Littorinidae</taxon>
        <taxon>Littorina</taxon>
    </lineage>
</organism>
<dbReference type="Proteomes" id="UP001374579">
    <property type="component" value="Unassembled WGS sequence"/>
</dbReference>
<feature type="domain" description="Sfi1 spindle body" evidence="2">
    <location>
        <begin position="1250"/>
        <end position="1449"/>
    </location>
</feature>
<feature type="region of interest" description="Disordered" evidence="1">
    <location>
        <begin position="866"/>
        <end position="964"/>
    </location>
</feature>
<dbReference type="InterPro" id="IPR052270">
    <property type="entry name" value="CACF_protein"/>
</dbReference>
<feature type="region of interest" description="Disordered" evidence="1">
    <location>
        <begin position="467"/>
        <end position="505"/>
    </location>
</feature>
<feature type="region of interest" description="Disordered" evidence="1">
    <location>
        <begin position="272"/>
        <end position="329"/>
    </location>
</feature>
<feature type="compositionally biased region" description="Polar residues" evidence="1">
    <location>
        <begin position="2564"/>
        <end position="2592"/>
    </location>
</feature>
<feature type="compositionally biased region" description="Basic and acidic residues" evidence="1">
    <location>
        <begin position="403"/>
        <end position="425"/>
    </location>
</feature>
<sequence length="2611" mass="304396">MAEITKQTSSRRRPHSASGVVMETASYPRTSFVEAWPSPKPQQSSSPELEFTDKLKALKELIASSKTHRRPRNSHAEKHPARIIAKRSGPNFCEAEKVGEKVKFTARSFESGNGALTDKDLIAREDLESEFIRPPRPHSSAESYSHLLSRDLAQMGKQLEQDWLASERAFASSSSPKRVSFRKDDPLEARRSHSSLGYYHHEVPERDWSIPSRTVGSSLHRNSEFLERREKGVEWLSVDSVREASLLTTSSAVSLSDIKARELMKQKEAVYRQYSSQEETADTTPPEHDCTSTESTPRPVQTNVHITDQPQRSRPRPHSADVTSRTLPSETQSFTIHASSGGIDGEKGHWTQLLSQKRDKNDSVSMSSSPATVQSNVSLEFAHRASPHTFLLQEAARQLEREELQVKDGVRKSKQRETRRNRESTSDNGDGIFGLEEQLQDDEVANIFQHPKTKKKIIIKRGSVRVVHEPESNSSSFKSSHKRPSQESATKSKHPLLNQSSQDSDDTLVLEVEKDEHLMTLDKLKSLLRSRRSDSRPSSRASSASLSSPSPMKAFHHAKHPNIHNQDSLQPQSRTRDHSTRRGEDSEINGDLGHMKSRYAESESSKPVQRKVIRRPPSVTKSKENSQLRQAQRNASSSQQSIVGERDGRLLSDAGSPLKSSIIRQKSTSDRPSSAPQFSSRAVSSSSVPSSTKSINTTKNQGYTDGPVRRTSSSARDVKVGELLARPRSSLDFSQGSREKSAETLAAAQSLRNSVQRLHQEISMRVNQDGYLVQGLISKADAFGELEDVRNGGVVNGHVNGIPHHEEASDAESGEVCRKLNFEEDAGASSASKRMDVTGARRSQSCFPFGKRLGAGMVDTGSIPSLAGSVSSVDGTDGDFKSEDEVKKRKTTSLSSSLKTSVSQQRQLKMTSSDDHDENSFLRNVQQLSKDQGTSTPREEVDRGQQRASKAVLSSKPPKFRSSAMRNIESPGLDENFMMPERLSADNLRPRRPASVGAIPIRPSEGVPIGDDAADLILSQLGNASMVHLLQQLYTADDITRHAIIIKAQYFRQWRTTVHSWKRQRQIYAESLKLAHKHLVRRLQSRFFQHWRTSADDNRRRRMAESIHRQHMLKKGFEGLRWAVLRSKHQARTLKMKVDLIALKASFATWQAGFESRREGRMRSALARWREYTHEEKSVREMQQKQNERLMYQTMVVWKEIYDRDVKERVAEKYLRNLHKRNMRRSVFIVWQLALLQSRRASQHFRSKRLQRTLQAWHQGAQISRVERQRDTATSMEHWRHTTTRHTFTRWFHQLHQCRAAALANKTLSKKTFDHWKQEWQKNSERRKEIEASITSSRLRKCLLTWRRNVVDRRRKQRQAVFLLESCLMRSTLLSWRCYAAYKTGFRGSLQQHVKVIQSTTLSRCFQLWREKLDRCLDDRRKRELWSLSCVRKMTATWRHKCHIRRLQVILEETEPVRQLGLLRRMLGKWLEAKGRAEEETAEVQASCHILQRCHLQRRFQEWRLATNRALVIRPLVLRRQRLLLTWCFDAWCVHVKSKLETHKRAKMFQQNQLSRAFARWRRQYHCQQVSRLAQQNFMQRLALCLLLQWREILHRKHQARLYHSANLLRQTFQYWQSRTTLQLREKAQEQAEQELSEKLKREYFHQWWSGVQAQIVENNDAVSRLHQRLNHNHIRSTFYSWRRSLHAHVVSRAYKRTSTQRLLHSVLLEWHEASSQSLCSAVHHFAQRLGLQQQQQQQQEWDGFSAEGSIGALSQSLELGDLLELGGGDQFGSPCSSSATSVKRLFASDHSATSERFYGNDLDFDRASLLNSGLQETMEERRNKNLRMQEVAMTFVTRLSHWPISLAFSQWQEYTLRQRQLRQFAHQVQENHRAVAVAMTFRMWRKQFHNNQKATNLMNWRLQHRSLTMLLEYSRHRKVKAALAKRARGHLIKHVLGKIFPWWLAKAQEQKHQRTILHLWSTATPEEAELLPLEASLSRQIRQRSLRACWEVWRVRFLFLIKLKKVYHAQLFGRVLSVWQDWASLRQAEERKSNNLLESRRTKMAFKLWCERLHQKHETERRFKATQRADMLQAFHCWREWATVSKQQRRGSKVLEGRVNSLCVKTHFLTWRRLTHTMLTIRSAHHTHLMHSVFVEWRLATQEGKQLRQTILSFRAASLTRLVGQLFYRWQQRYQQRQRQHMRREERAKQCALRCGKKWRRKAQKTRGRKLIVVFKYSRLTRMFNHWRSSLGRVEELKQRQTDYTTQKNKELIGRMLAEWRQKLQSTVMTRNFTHKFLVTVLLVWQVYAKASKERRIRGLALQRALRERNLRLYFVYWRHLSVRVRSLQNNVEQRLQLRVLQAWSYIVRRRCSQRRMGEKFARLRQHRQVVSAFAVLRSRFDYCQALRETADSMCAKRDRNLASLAMERWKDALDNVIAKRFYVRLLSIRTARTWLRFVDRVKRERQHDAEQLSKAVKYHDRHICHTVLAALKQEVKVTQQLQRRRLRLVIKVATGWKRITDMAVTAVVVEEERLYAGYWRAWRLAWVRRQAANKDAALHRRQVLSQAFISWRSLCPSHVTLDQQQSTVTGRRTPRSVSSDTGRDSPTMSRSMLPVPVSSARRSASDSSY</sequence>
<feature type="region of interest" description="Disordered" evidence="1">
    <location>
        <begin position="2564"/>
        <end position="2611"/>
    </location>
</feature>
<feature type="region of interest" description="Disordered" evidence="1">
    <location>
        <begin position="403"/>
        <end position="433"/>
    </location>
</feature>
<feature type="compositionally biased region" description="Low complexity" evidence="1">
    <location>
        <begin position="538"/>
        <end position="550"/>
    </location>
</feature>
<evidence type="ECO:0000256" key="1">
    <source>
        <dbReference type="SAM" id="MobiDB-lite"/>
    </source>
</evidence>
<feature type="compositionally biased region" description="Low complexity" evidence="1">
    <location>
        <begin position="627"/>
        <end position="641"/>
    </location>
</feature>
<protein>
    <recommendedName>
        <fullName evidence="2">Sfi1 spindle body domain-containing protein</fullName>
    </recommendedName>
</protein>
<feature type="compositionally biased region" description="Polar residues" evidence="1">
    <location>
        <begin position="658"/>
        <end position="672"/>
    </location>
</feature>
<dbReference type="GO" id="GO:0019902">
    <property type="term" value="F:phosphatase binding"/>
    <property type="evidence" value="ECO:0007669"/>
    <property type="project" value="TreeGrafter"/>
</dbReference>
<evidence type="ECO:0000259" key="2">
    <source>
        <dbReference type="Pfam" id="PF08457"/>
    </source>
</evidence>
<accession>A0AAN9G3T9</accession>
<proteinExistence type="predicted"/>
<dbReference type="PANTHER" id="PTHR22028:SF9">
    <property type="entry name" value="SFI1 SPINDLE BODY DOMAIN-CONTAINING PROTEIN"/>
    <property type="match status" value="1"/>
</dbReference>
<keyword evidence="4" id="KW-1185">Reference proteome</keyword>
<evidence type="ECO:0000313" key="4">
    <source>
        <dbReference type="Proteomes" id="UP001374579"/>
    </source>
</evidence>
<evidence type="ECO:0000313" key="3">
    <source>
        <dbReference type="EMBL" id="KAK7094246.1"/>
    </source>
</evidence>
<gene>
    <name evidence="3" type="ORF">V1264_007892</name>
</gene>
<name>A0AAN9G3T9_9CAEN</name>
<feature type="region of interest" description="Disordered" evidence="1">
    <location>
        <begin position="1"/>
        <end position="23"/>
    </location>
</feature>
<feature type="compositionally biased region" description="Basic and acidic residues" evidence="1">
    <location>
        <begin position="878"/>
        <end position="887"/>
    </location>
</feature>
<dbReference type="Pfam" id="PF08457">
    <property type="entry name" value="Sfi1"/>
    <property type="match status" value="1"/>
</dbReference>
<dbReference type="EMBL" id="JBAMIC010000019">
    <property type="protein sequence ID" value="KAK7094246.1"/>
    <property type="molecule type" value="Genomic_DNA"/>
</dbReference>
<comment type="caution">
    <text evidence="3">The sequence shown here is derived from an EMBL/GenBank/DDBJ whole genome shotgun (WGS) entry which is preliminary data.</text>
</comment>
<feature type="compositionally biased region" description="Low complexity" evidence="1">
    <location>
        <begin position="892"/>
        <end position="906"/>
    </location>
</feature>
<feature type="region of interest" description="Disordered" evidence="1">
    <location>
        <begin position="61"/>
        <end position="88"/>
    </location>
</feature>
<feature type="compositionally biased region" description="Basic and acidic residues" evidence="1">
    <location>
        <begin position="574"/>
        <end position="585"/>
    </location>
</feature>
<feature type="compositionally biased region" description="Low complexity" evidence="1">
    <location>
        <begin position="2600"/>
        <end position="2611"/>
    </location>
</feature>
<dbReference type="PANTHER" id="PTHR22028">
    <property type="entry name" value="SFI1 SPINDLE BODY DOMAIN-CONTAINING PROTEIN-RELATED"/>
    <property type="match status" value="1"/>
</dbReference>
<feature type="compositionally biased region" description="Low complexity" evidence="1">
    <location>
        <begin position="673"/>
        <end position="694"/>
    </location>
</feature>
<feature type="compositionally biased region" description="Polar residues" evidence="1">
    <location>
        <begin position="921"/>
        <end position="936"/>
    </location>
</feature>
<reference evidence="3 4" key="1">
    <citation type="submission" date="2024-02" db="EMBL/GenBank/DDBJ databases">
        <title>Chromosome-scale genome assembly of the rough periwinkle Littorina saxatilis.</title>
        <authorList>
            <person name="De Jode A."/>
            <person name="Faria R."/>
            <person name="Formenti G."/>
            <person name="Sims Y."/>
            <person name="Smith T.P."/>
            <person name="Tracey A."/>
            <person name="Wood J.M.D."/>
            <person name="Zagrodzka Z.B."/>
            <person name="Johannesson K."/>
            <person name="Butlin R.K."/>
            <person name="Leder E.H."/>
        </authorList>
    </citation>
    <scope>NUCLEOTIDE SEQUENCE [LARGE SCALE GENOMIC DNA]</scope>
    <source>
        <strain evidence="3">Snail1</strain>
        <tissue evidence="3">Muscle</tissue>
    </source>
</reference>
<feature type="region of interest" description="Disordered" evidence="1">
    <location>
        <begin position="529"/>
        <end position="723"/>
    </location>
</feature>
<feature type="compositionally biased region" description="Polar residues" evidence="1">
    <location>
        <begin position="292"/>
        <end position="312"/>
    </location>
</feature>